<evidence type="ECO:0000313" key="2">
    <source>
        <dbReference type="Proteomes" id="UP000789702"/>
    </source>
</evidence>
<organism evidence="1 2">
    <name type="scientific">Dentiscutata heterogama</name>
    <dbReference type="NCBI Taxonomy" id="1316150"/>
    <lineage>
        <taxon>Eukaryota</taxon>
        <taxon>Fungi</taxon>
        <taxon>Fungi incertae sedis</taxon>
        <taxon>Mucoromycota</taxon>
        <taxon>Glomeromycotina</taxon>
        <taxon>Glomeromycetes</taxon>
        <taxon>Diversisporales</taxon>
        <taxon>Gigasporaceae</taxon>
        <taxon>Dentiscutata</taxon>
    </lineage>
</organism>
<reference evidence="1" key="1">
    <citation type="submission" date="2021-06" db="EMBL/GenBank/DDBJ databases">
        <authorList>
            <person name="Kallberg Y."/>
            <person name="Tangrot J."/>
            <person name="Rosling A."/>
        </authorList>
    </citation>
    <scope>NUCLEOTIDE SEQUENCE</scope>
    <source>
        <strain evidence="1">IL203A</strain>
    </source>
</reference>
<dbReference type="Proteomes" id="UP000789702">
    <property type="component" value="Unassembled WGS sequence"/>
</dbReference>
<gene>
    <name evidence="1" type="ORF">DHETER_LOCUS7439</name>
</gene>
<dbReference type="EMBL" id="CAJVPU010010479">
    <property type="protein sequence ID" value="CAG8605977.1"/>
    <property type="molecule type" value="Genomic_DNA"/>
</dbReference>
<proteinExistence type="predicted"/>
<name>A0ACA9MQQ9_9GLOM</name>
<feature type="non-terminal residue" evidence="1">
    <location>
        <position position="94"/>
    </location>
</feature>
<keyword evidence="2" id="KW-1185">Reference proteome</keyword>
<comment type="caution">
    <text evidence="1">The sequence shown here is derived from an EMBL/GenBank/DDBJ whole genome shotgun (WGS) entry which is preliminary data.</text>
</comment>
<evidence type="ECO:0000313" key="1">
    <source>
        <dbReference type="EMBL" id="CAG8605977.1"/>
    </source>
</evidence>
<accession>A0ACA9MQQ9</accession>
<sequence>MFNTEDFIPHALDLNGTLIMIQVKVGDPNKRPTAADVYEKLQDWEIILDKNIEELNKEQIEIRDAFLKADKNLKELNKDLIENKTDKITSALSK</sequence>
<protein>
    <submittedName>
        <fullName evidence="1">3567_t:CDS:1</fullName>
    </submittedName>
</protein>